<dbReference type="PANTHER" id="PTHR30136">
    <property type="entry name" value="HELIX-TURN-HELIX TRANSCRIPTIONAL REGULATOR, ICLR FAMILY"/>
    <property type="match status" value="1"/>
</dbReference>
<organism evidence="6 7">
    <name type="scientific">Paractinoplanes bogorensis</name>
    <dbReference type="NCBI Taxonomy" id="1610840"/>
    <lineage>
        <taxon>Bacteria</taxon>
        <taxon>Bacillati</taxon>
        <taxon>Actinomycetota</taxon>
        <taxon>Actinomycetes</taxon>
        <taxon>Micromonosporales</taxon>
        <taxon>Micromonosporaceae</taxon>
        <taxon>Paractinoplanes</taxon>
    </lineage>
</organism>
<dbReference type="InterPro" id="IPR050707">
    <property type="entry name" value="HTH_MetabolicPath_Reg"/>
</dbReference>
<dbReference type="SUPFAM" id="SSF46785">
    <property type="entry name" value="Winged helix' DNA-binding domain"/>
    <property type="match status" value="1"/>
</dbReference>
<evidence type="ECO:0000259" key="4">
    <source>
        <dbReference type="PROSITE" id="PS51077"/>
    </source>
</evidence>
<dbReference type="EMBL" id="JAHKKG010000010">
    <property type="protein sequence ID" value="MBU2668080.1"/>
    <property type="molecule type" value="Genomic_DNA"/>
</dbReference>
<evidence type="ECO:0000259" key="5">
    <source>
        <dbReference type="PROSITE" id="PS51078"/>
    </source>
</evidence>
<dbReference type="SMART" id="SM00346">
    <property type="entry name" value="HTH_ICLR"/>
    <property type="match status" value="1"/>
</dbReference>
<dbReference type="RefSeq" id="WP_215792327.1">
    <property type="nucleotide sequence ID" value="NZ_JAHKKG010000010.1"/>
</dbReference>
<reference evidence="6 7" key="1">
    <citation type="submission" date="2021-06" db="EMBL/GenBank/DDBJ databases">
        <title>Actinoplanes lichenicola sp. nov., and Actinoplanes ovalisporus sp. nov., isolated from lichen in Thailand.</title>
        <authorList>
            <person name="Saeng-In P."/>
            <person name="Kanchanasin P."/>
            <person name="Yuki M."/>
            <person name="Kudo T."/>
            <person name="Ohkuma M."/>
            <person name="Phongsopitanun W."/>
            <person name="Tanasupawat S."/>
        </authorList>
    </citation>
    <scope>NUCLEOTIDE SEQUENCE [LARGE SCALE GENOMIC DNA]</scope>
    <source>
        <strain evidence="6 7">NBRC 110975</strain>
    </source>
</reference>
<dbReference type="Gene3D" id="1.10.10.10">
    <property type="entry name" value="Winged helix-like DNA-binding domain superfamily/Winged helix DNA-binding domain"/>
    <property type="match status" value="1"/>
</dbReference>
<dbReference type="PROSITE" id="PS51078">
    <property type="entry name" value="ICLR_ED"/>
    <property type="match status" value="1"/>
</dbReference>
<dbReference type="Pfam" id="PF09339">
    <property type="entry name" value="HTH_IclR"/>
    <property type="match status" value="1"/>
</dbReference>
<dbReference type="InterPro" id="IPR029016">
    <property type="entry name" value="GAF-like_dom_sf"/>
</dbReference>
<accession>A0ABS5YXB9</accession>
<feature type="domain" description="HTH iclR-type" evidence="4">
    <location>
        <begin position="13"/>
        <end position="73"/>
    </location>
</feature>
<evidence type="ECO:0000313" key="7">
    <source>
        <dbReference type="Proteomes" id="UP001519654"/>
    </source>
</evidence>
<evidence type="ECO:0000256" key="3">
    <source>
        <dbReference type="ARBA" id="ARBA00023163"/>
    </source>
</evidence>
<dbReference type="PROSITE" id="PS51077">
    <property type="entry name" value="HTH_ICLR"/>
    <property type="match status" value="1"/>
</dbReference>
<proteinExistence type="predicted"/>
<dbReference type="PANTHER" id="PTHR30136:SF34">
    <property type="entry name" value="TRANSCRIPTIONAL REGULATOR"/>
    <property type="match status" value="1"/>
</dbReference>
<evidence type="ECO:0000256" key="2">
    <source>
        <dbReference type="ARBA" id="ARBA00023125"/>
    </source>
</evidence>
<dbReference type="InterPro" id="IPR012794">
    <property type="entry name" value="PcaR_PcaU"/>
</dbReference>
<evidence type="ECO:0000256" key="1">
    <source>
        <dbReference type="ARBA" id="ARBA00023015"/>
    </source>
</evidence>
<gene>
    <name evidence="6" type="ORF">KOI35_31680</name>
</gene>
<sequence>MVNEEIPDGQRFIQGLARGLAVMRSFDAEHQRMRLPELSSRTGLSRATVRRCVLTLETLGYVRSDDGYFELTHKVLEFGYSYMSGQSLSSIARPFLEDLSARTGESTSLTVLSGTEILYIDRVHRKSIIRVDITIGTRFPAIVTSMGRVMLAAMGGDELDDFLRDARFEKLTPRTITDEATLRRELDRARESGWALVDQEFEIGLRSIAVPVPNREGTVVGAINVSLRVAERQPIDDERVAELVTELKRTAKELGEAISLTNG</sequence>
<keyword evidence="1" id="KW-0805">Transcription regulation</keyword>
<dbReference type="Proteomes" id="UP001519654">
    <property type="component" value="Unassembled WGS sequence"/>
</dbReference>
<dbReference type="NCBIfam" id="TIGR02431">
    <property type="entry name" value="pcaR_pcaU"/>
    <property type="match status" value="1"/>
</dbReference>
<keyword evidence="2" id="KW-0238">DNA-binding</keyword>
<dbReference type="InterPro" id="IPR036388">
    <property type="entry name" value="WH-like_DNA-bd_sf"/>
</dbReference>
<dbReference type="InterPro" id="IPR036390">
    <property type="entry name" value="WH_DNA-bd_sf"/>
</dbReference>
<feature type="domain" description="IclR-ED" evidence="5">
    <location>
        <begin position="74"/>
        <end position="260"/>
    </location>
</feature>
<comment type="caution">
    <text evidence="6">The sequence shown here is derived from an EMBL/GenBank/DDBJ whole genome shotgun (WGS) entry which is preliminary data.</text>
</comment>
<keyword evidence="3" id="KW-0804">Transcription</keyword>
<name>A0ABS5YXB9_9ACTN</name>
<dbReference type="Pfam" id="PF01614">
    <property type="entry name" value="IclR_C"/>
    <property type="match status" value="1"/>
</dbReference>
<dbReference type="SUPFAM" id="SSF55781">
    <property type="entry name" value="GAF domain-like"/>
    <property type="match status" value="1"/>
</dbReference>
<dbReference type="InterPro" id="IPR014757">
    <property type="entry name" value="Tscrpt_reg_IclR_C"/>
</dbReference>
<dbReference type="InterPro" id="IPR005471">
    <property type="entry name" value="Tscrpt_reg_IclR_N"/>
</dbReference>
<protein>
    <submittedName>
        <fullName evidence="6">Helix-turn-helix domain-containing protein</fullName>
    </submittedName>
</protein>
<dbReference type="Gene3D" id="3.30.450.40">
    <property type="match status" value="1"/>
</dbReference>
<evidence type="ECO:0000313" key="6">
    <source>
        <dbReference type="EMBL" id="MBU2668080.1"/>
    </source>
</evidence>
<keyword evidence="7" id="KW-1185">Reference proteome</keyword>